<evidence type="ECO:0000256" key="4">
    <source>
        <dbReference type="ARBA" id="ARBA00022723"/>
    </source>
</evidence>
<evidence type="ECO:0000256" key="2">
    <source>
        <dbReference type="ARBA" id="ARBA00006622"/>
    </source>
</evidence>
<evidence type="ECO:0000256" key="7">
    <source>
        <dbReference type="ARBA" id="ARBA00024284"/>
    </source>
</evidence>
<evidence type="ECO:0000256" key="5">
    <source>
        <dbReference type="ARBA" id="ARBA00023002"/>
    </source>
</evidence>
<evidence type="ECO:0000256" key="3">
    <source>
        <dbReference type="ARBA" id="ARBA00013133"/>
    </source>
</evidence>
<dbReference type="AlphaFoldDB" id="A0A835LYG1"/>
<keyword evidence="4" id="KW-0479">Metal-binding</keyword>
<dbReference type="InterPro" id="IPR011051">
    <property type="entry name" value="RmlC_Cupin_sf"/>
</dbReference>
<gene>
    <name evidence="8" type="ORF">IFM89_002766</name>
</gene>
<dbReference type="PANTHER" id="PTHR22966:SF1">
    <property type="entry name" value="PLANT CYSTEINE OXIDASE 1"/>
    <property type="match status" value="1"/>
</dbReference>
<keyword evidence="9" id="KW-1185">Reference proteome</keyword>
<dbReference type="InterPro" id="IPR014710">
    <property type="entry name" value="RmlC-like_jellyroll"/>
</dbReference>
<dbReference type="GO" id="GO:0046872">
    <property type="term" value="F:metal ion binding"/>
    <property type="evidence" value="ECO:0007669"/>
    <property type="project" value="UniProtKB-KW"/>
</dbReference>
<evidence type="ECO:0000313" key="9">
    <source>
        <dbReference type="Proteomes" id="UP000631114"/>
    </source>
</evidence>
<dbReference type="Gene3D" id="2.60.120.10">
    <property type="entry name" value="Jelly Rolls"/>
    <property type="match status" value="1"/>
</dbReference>
<comment type="catalytic activity">
    <reaction evidence="7">
        <text>L-cysteine + O2 = 3-sulfino-L-alanine + H(+)</text>
        <dbReference type="Rhea" id="RHEA:20441"/>
        <dbReference type="ChEBI" id="CHEBI:15378"/>
        <dbReference type="ChEBI" id="CHEBI:15379"/>
        <dbReference type="ChEBI" id="CHEBI:35235"/>
        <dbReference type="ChEBI" id="CHEBI:61085"/>
        <dbReference type="EC" id="1.13.11.20"/>
    </reaction>
    <physiologicalReaction direction="left-to-right" evidence="7">
        <dbReference type="Rhea" id="RHEA:20442"/>
    </physiologicalReaction>
</comment>
<comment type="similarity">
    <text evidence="2">Belongs to the cysteine dioxygenase family.</text>
</comment>
<dbReference type="SUPFAM" id="SSF51182">
    <property type="entry name" value="RmlC-like cupins"/>
    <property type="match status" value="1"/>
</dbReference>
<dbReference type="EMBL" id="JADFTS010000005">
    <property type="protein sequence ID" value="KAF9604091.1"/>
    <property type="molecule type" value="Genomic_DNA"/>
</dbReference>
<proteinExistence type="inferred from homology"/>
<comment type="caution">
    <text evidence="8">The sequence shown here is derived from an EMBL/GenBank/DDBJ whole genome shotgun (WGS) entry which is preliminary data.</text>
</comment>
<dbReference type="InterPro" id="IPR012864">
    <property type="entry name" value="PCO/ADO"/>
</dbReference>
<name>A0A835LYG1_9MAGN</name>
<keyword evidence="6" id="KW-0408">Iron</keyword>
<sequence length="230" mass="25374">MLSQTMKAVTLSPTSISHGPKVFHYGMKPADVGLTQDMPYFRTIETEGSPPITYLHLYECNKFSIGIFCLPPNGVIPLHNHPGMTVFSKLLFGSMHIKSYDWANLPQNASENLNSSYFKPPGVQLAKVKVDSVLTAPCSTSILYPADGGNMHCFTAVTSCAVLDVLGPPYSDPEGRHCTYYLDFPYSSFSDDAGAVAENERESYAWLEEKEKPDDFNVVGAMYRGPKIVK</sequence>
<dbReference type="CDD" id="cd20289">
    <property type="entry name" value="cupin_ADO"/>
    <property type="match status" value="1"/>
</dbReference>
<dbReference type="GO" id="GO:0070483">
    <property type="term" value="P:detection of hypoxia"/>
    <property type="evidence" value="ECO:0007669"/>
    <property type="project" value="UniProtKB-ARBA"/>
</dbReference>
<evidence type="ECO:0000256" key="1">
    <source>
        <dbReference type="ARBA" id="ARBA00001954"/>
    </source>
</evidence>
<evidence type="ECO:0000256" key="6">
    <source>
        <dbReference type="ARBA" id="ARBA00023004"/>
    </source>
</evidence>
<dbReference type="PANTHER" id="PTHR22966">
    <property type="entry name" value="2-AMINOETHANETHIOL DIOXYGENASE"/>
    <property type="match status" value="1"/>
</dbReference>
<dbReference type="OrthoDB" id="271433at2759"/>
<dbReference type="Proteomes" id="UP000631114">
    <property type="component" value="Unassembled WGS sequence"/>
</dbReference>
<dbReference type="GO" id="GO:0017172">
    <property type="term" value="F:cysteine dioxygenase activity"/>
    <property type="evidence" value="ECO:0007669"/>
    <property type="project" value="UniProtKB-EC"/>
</dbReference>
<dbReference type="Pfam" id="PF07847">
    <property type="entry name" value="PCO_ADO"/>
    <property type="match status" value="1"/>
</dbReference>
<accession>A0A835LYG1</accession>
<dbReference type="EC" id="1.13.11.20" evidence="3"/>
<comment type="cofactor">
    <cofactor evidence="1">
        <name>Fe(2+)</name>
        <dbReference type="ChEBI" id="CHEBI:29033"/>
    </cofactor>
</comment>
<organism evidence="8 9">
    <name type="scientific">Coptis chinensis</name>
    <dbReference type="NCBI Taxonomy" id="261450"/>
    <lineage>
        <taxon>Eukaryota</taxon>
        <taxon>Viridiplantae</taxon>
        <taxon>Streptophyta</taxon>
        <taxon>Embryophyta</taxon>
        <taxon>Tracheophyta</taxon>
        <taxon>Spermatophyta</taxon>
        <taxon>Magnoliopsida</taxon>
        <taxon>Ranunculales</taxon>
        <taxon>Ranunculaceae</taxon>
        <taxon>Coptidoideae</taxon>
        <taxon>Coptis</taxon>
    </lineage>
</organism>
<keyword evidence="5" id="KW-0560">Oxidoreductase</keyword>
<reference evidence="8 9" key="1">
    <citation type="submission" date="2020-10" db="EMBL/GenBank/DDBJ databases">
        <title>The Coptis chinensis genome and diversification of protoberbering-type alkaloids.</title>
        <authorList>
            <person name="Wang B."/>
            <person name="Shu S."/>
            <person name="Song C."/>
            <person name="Liu Y."/>
        </authorList>
    </citation>
    <scope>NUCLEOTIDE SEQUENCE [LARGE SCALE GENOMIC DNA]</scope>
    <source>
        <strain evidence="8">HL-2020</strain>
        <tissue evidence="8">Leaf</tissue>
    </source>
</reference>
<evidence type="ECO:0000313" key="8">
    <source>
        <dbReference type="EMBL" id="KAF9604091.1"/>
    </source>
</evidence>
<protein>
    <recommendedName>
        <fullName evidence="3">cysteine dioxygenase</fullName>
        <ecNumber evidence="3">1.13.11.20</ecNumber>
    </recommendedName>
</protein>